<dbReference type="Proteomes" id="UP000191931">
    <property type="component" value="Unassembled WGS sequence"/>
</dbReference>
<accession>A0A1W1HL37</accession>
<reference evidence="2 3" key="1">
    <citation type="submission" date="2017-03" db="EMBL/GenBank/DDBJ databases">
        <authorList>
            <person name="Afonso C.L."/>
            <person name="Miller P.J."/>
            <person name="Scott M.A."/>
            <person name="Spackman E."/>
            <person name="Goraichik I."/>
            <person name="Dimitrov K.M."/>
            <person name="Suarez D.L."/>
            <person name="Swayne D.E."/>
        </authorList>
    </citation>
    <scope>NUCLEOTIDE SEQUENCE [LARGE SCALE GENOMIC DNA]</scope>
    <source>
        <strain evidence="2">PRJEB14757</strain>
    </source>
</reference>
<name>A0A1W1HL37_9BACT</name>
<keyword evidence="3" id="KW-1185">Reference proteome</keyword>
<keyword evidence="1" id="KW-0812">Transmembrane</keyword>
<organism evidence="2 3">
    <name type="scientific">Desulfamplus magnetovallimortis</name>
    <dbReference type="NCBI Taxonomy" id="1246637"/>
    <lineage>
        <taxon>Bacteria</taxon>
        <taxon>Pseudomonadati</taxon>
        <taxon>Thermodesulfobacteriota</taxon>
        <taxon>Desulfobacteria</taxon>
        <taxon>Desulfobacterales</taxon>
        <taxon>Desulfobacteraceae</taxon>
        <taxon>Desulfamplus</taxon>
    </lineage>
</organism>
<evidence type="ECO:0000313" key="3">
    <source>
        <dbReference type="Proteomes" id="UP000191931"/>
    </source>
</evidence>
<feature type="transmembrane region" description="Helical" evidence="1">
    <location>
        <begin position="27"/>
        <end position="45"/>
    </location>
</feature>
<dbReference type="OrthoDB" id="9951525at2"/>
<evidence type="ECO:0000313" key="2">
    <source>
        <dbReference type="EMBL" id="SLM33189.1"/>
    </source>
</evidence>
<evidence type="ECO:0000256" key="1">
    <source>
        <dbReference type="SAM" id="Phobius"/>
    </source>
</evidence>
<proteinExistence type="predicted"/>
<dbReference type="RefSeq" id="WP_080803405.1">
    <property type="nucleotide sequence ID" value="NZ_LT828544.1"/>
</dbReference>
<gene>
    <name evidence="2" type="ORF">MTBBW1_940008</name>
</gene>
<keyword evidence="1" id="KW-1133">Transmembrane helix</keyword>
<keyword evidence="1" id="KW-0472">Membrane</keyword>
<protein>
    <submittedName>
        <fullName evidence="2">Uncharacterized protein</fullName>
    </submittedName>
</protein>
<dbReference type="AlphaFoldDB" id="A0A1W1HL37"/>
<dbReference type="EMBL" id="FWEV01000341">
    <property type="protein sequence ID" value="SLM33189.1"/>
    <property type="molecule type" value="Genomic_DNA"/>
</dbReference>
<sequence length="66" mass="7522">MNNFFVTQFAENIKFNYTSFDRVIFRGYIRSFFSLGVVVQFLIGLRNSAGNGCGRQLAQSGFSRIL</sequence>